<feature type="region of interest" description="Disordered" evidence="2">
    <location>
        <begin position="129"/>
        <end position="154"/>
    </location>
</feature>
<feature type="coiled-coil region" evidence="1">
    <location>
        <begin position="190"/>
        <end position="217"/>
    </location>
</feature>
<reference evidence="4" key="1">
    <citation type="submission" date="2020-07" db="EMBL/GenBank/DDBJ databases">
        <title>A long reads based de novo assembly of the rainbow trout Arlee double haploid line genome.</title>
        <authorList>
            <person name="Gao G."/>
            <person name="Palti Y."/>
        </authorList>
    </citation>
    <scope>NUCLEOTIDE SEQUENCE [LARGE SCALE GENOMIC DNA]</scope>
</reference>
<feature type="coiled-coil region" evidence="1">
    <location>
        <begin position="241"/>
        <end position="289"/>
    </location>
</feature>
<keyword evidence="1" id="KW-0175">Coiled coil</keyword>
<organism evidence="4 5">
    <name type="scientific">Oncorhynchus mykiss</name>
    <name type="common">Rainbow trout</name>
    <name type="synonym">Salmo gairdneri</name>
    <dbReference type="NCBI Taxonomy" id="8022"/>
    <lineage>
        <taxon>Eukaryota</taxon>
        <taxon>Metazoa</taxon>
        <taxon>Chordata</taxon>
        <taxon>Craniata</taxon>
        <taxon>Vertebrata</taxon>
        <taxon>Euteleostomi</taxon>
        <taxon>Actinopterygii</taxon>
        <taxon>Neopterygii</taxon>
        <taxon>Teleostei</taxon>
        <taxon>Protacanthopterygii</taxon>
        <taxon>Salmoniformes</taxon>
        <taxon>Salmonidae</taxon>
        <taxon>Salmoninae</taxon>
        <taxon>Oncorhynchus</taxon>
    </lineage>
</organism>
<evidence type="ECO:0000313" key="5">
    <source>
        <dbReference type="Proteomes" id="UP000694395"/>
    </source>
</evidence>
<reference evidence="4" key="2">
    <citation type="submission" date="2025-08" db="UniProtKB">
        <authorList>
            <consortium name="Ensembl"/>
        </authorList>
    </citation>
    <scope>IDENTIFICATION</scope>
</reference>
<dbReference type="AlphaFoldDB" id="A0A8C7PSQ2"/>
<evidence type="ECO:0000259" key="3">
    <source>
        <dbReference type="Pfam" id="PF25986"/>
    </source>
</evidence>
<dbReference type="Proteomes" id="UP000694395">
    <property type="component" value="Chromosome 17"/>
</dbReference>
<evidence type="ECO:0000256" key="1">
    <source>
        <dbReference type="SAM" id="Coils"/>
    </source>
</evidence>
<reference evidence="4" key="3">
    <citation type="submission" date="2025-09" db="UniProtKB">
        <authorList>
            <consortium name="Ensembl"/>
        </authorList>
    </citation>
    <scope>IDENTIFICATION</scope>
</reference>
<proteinExistence type="predicted"/>
<dbReference type="PANTHER" id="PTHR12776:SF2">
    <property type="entry name" value="KAZRIN ISOFORM X1"/>
    <property type="match status" value="1"/>
</dbReference>
<dbReference type="Pfam" id="PF25986">
    <property type="entry name" value="Kazrin"/>
    <property type="match status" value="1"/>
</dbReference>
<dbReference type="Ensembl" id="ENSOMYT00000028766.2">
    <property type="protein sequence ID" value="ENSOMYP00000026302.2"/>
    <property type="gene ID" value="ENSOMYG00000012433.2"/>
</dbReference>
<keyword evidence="5" id="KW-1185">Reference proteome</keyword>
<protein>
    <submittedName>
        <fullName evidence="4">Kazrin, periplakin interacting protein b</fullName>
    </submittedName>
</protein>
<evidence type="ECO:0000313" key="4">
    <source>
        <dbReference type="Ensembl" id="ENSOMYP00000026302.2"/>
    </source>
</evidence>
<accession>A0A8C7PSQ2</accession>
<dbReference type="InterPro" id="IPR059089">
    <property type="entry name" value="Kazrin_N"/>
</dbReference>
<dbReference type="PANTHER" id="PTHR12776">
    <property type="entry name" value="KAZRIN-RELATED"/>
    <property type="match status" value="1"/>
</dbReference>
<name>A0A8C7PSQ2_ONCMY</name>
<feature type="domain" description="Kazrin N-terminal" evidence="3">
    <location>
        <begin position="186"/>
        <end position="304"/>
    </location>
</feature>
<dbReference type="GeneTree" id="ENSGT00940000154570"/>
<sequence>MHEPEFFVSLSPLPPSPLSLFPSLSLHLSLLAVQSLNSLNDQIAHFMMTRPGTLSREDEAFMPEERDTLKDSMALMRHLLLDAQGKILKMMEDNKQLAQRIDGAIQSASQEVTNLRSELSATSRRLAELGASSPPSPLVNNHQHHHDHDSLRYRDPAGNYRQKSVVSDICYQTEISSLMDFGTPDSSLDKVLLREEVAQLQEEVHLLRQMKDMLSKDLEETQGQGGCSSNLLSDTELRVQMGDKEQELDRVKEALQAMKSDRKRLKVEKADLVNQMQQLYTTLESREEQLRDFIRNYDQHRKVHSHLRSTTTSTERHTHIYAQLRPAPKGTLTFTLNYDQHRKVHSHLRSTTTSTERYSALNYDQHRKVHSHLRSTTTSTERYTHIYAQLRPAQKGTVHSTTTSTERYSALNYDQHRKVPSHLRSTTTSTERYSHIYAQLRPAQKGTLTFTLNYDQHRKVHSHLRSTTTSTERYTHIYAQLRPAQKGTLTFTLNYDQHGKVHSHLRSTTTSTERYTHIYAQLRPAQKGTVTFTLNYDQHRKVHSHLRSTTTSTERYTHIYAQLRPALKGTWHSTTTSTERYTHIYAQLQPAQKGTVTFTLNYDQHRKVHSHLGSTTTSTERYTHI</sequence>
<evidence type="ECO:0000256" key="2">
    <source>
        <dbReference type="SAM" id="MobiDB-lite"/>
    </source>
</evidence>
<dbReference type="InterPro" id="IPR037614">
    <property type="entry name" value="Kazrin"/>
</dbReference>